<dbReference type="Proteomes" id="UP001492380">
    <property type="component" value="Unassembled WGS sequence"/>
</dbReference>
<gene>
    <name evidence="2" type="ORF">HDK90DRAFT_554304</name>
</gene>
<feature type="region of interest" description="Disordered" evidence="1">
    <location>
        <begin position="1"/>
        <end position="52"/>
    </location>
</feature>
<keyword evidence="3" id="KW-1185">Reference proteome</keyword>
<feature type="compositionally biased region" description="Basic and acidic residues" evidence="1">
    <location>
        <begin position="536"/>
        <end position="546"/>
    </location>
</feature>
<protein>
    <recommendedName>
        <fullName evidence="4">F-box domain-containing protein</fullName>
    </recommendedName>
</protein>
<accession>A0ABR1YNI5</accession>
<evidence type="ECO:0008006" key="4">
    <source>
        <dbReference type="Google" id="ProtNLM"/>
    </source>
</evidence>
<feature type="compositionally biased region" description="Acidic residues" evidence="1">
    <location>
        <begin position="23"/>
        <end position="32"/>
    </location>
</feature>
<feature type="compositionally biased region" description="Acidic residues" evidence="1">
    <location>
        <begin position="43"/>
        <end position="52"/>
    </location>
</feature>
<sequence length="546" mass="62943">MATSDHDPDLGGGDEVGVGGSDALDDQDEQLASDDQSNAETLSESDEEHDDVDYTYLNMLDSASLSETSSEGQNEVLPPQSEQEFLWAGVFPQTYDEWSKCEEDLKPYEKYPVLYKERKKSRTFQIRQTLSFTDDLPAEVRLMVYKNLPAASDNKLLVHIPNSFWRMVHERTNFQLMRLCRKAHTELGQVLYGRTLDFQGPAAFCALGMFVSKVQPRSFQFIRHIVMDVPSFEPLTVEQSVRALGSEKLPIPLFLDVRHKRQELGTTILAFQQLCQCLQQLKGLKRLDIRLSDNHWGINTRRFGWRCNMQQFAISRKFTADEFHHGGKAMTFVCTCRENSMIKYFDFKDRADHVQKHLNPGFWESLQQLAKVLEGLTIRLLIDSHGAEMRQKLSSIRESGRSFDDNLSFDEFCFTVWMLRKGKSLGWELGYEGDTISQDTFDAQPFDLPFLRPEEEVWMGEGRFVLRTPRREEQSPYSPFINISKIWNFMAASWSPLTEADAVDPDYEFDAWKLSEDFDLRGLEIEPQMPSDSGPDDERSISEPTQ</sequence>
<feature type="region of interest" description="Disordered" evidence="1">
    <location>
        <begin position="524"/>
        <end position="546"/>
    </location>
</feature>
<comment type="caution">
    <text evidence="2">The sequence shown here is derived from an EMBL/GenBank/DDBJ whole genome shotgun (WGS) entry which is preliminary data.</text>
</comment>
<evidence type="ECO:0000313" key="2">
    <source>
        <dbReference type="EMBL" id="KAK8234061.1"/>
    </source>
</evidence>
<proteinExistence type="predicted"/>
<evidence type="ECO:0000313" key="3">
    <source>
        <dbReference type="Proteomes" id="UP001492380"/>
    </source>
</evidence>
<feature type="compositionally biased region" description="Gly residues" evidence="1">
    <location>
        <begin position="10"/>
        <end position="20"/>
    </location>
</feature>
<name>A0ABR1YNI5_9PEZI</name>
<feature type="compositionally biased region" description="Polar residues" evidence="1">
    <location>
        <begin position="33"/>
        <end position="42"/>
    </location>
</feature>
<evidence type="ECO:0000256" key="1">
    <source>
        <dbReference type="SAM" id="MobiDB-lite"/>
    </source>
</evidence>
<reference evidence="2 3" key="1">
    <citation type="submission" date="2024-04" db="EMBL/GenBank/DDBJ databases">
        <title>Phyllosticta paracitricarpa is synonymous to the EU quarantine fungus P. citricarpa based on phylogenomic analyses.</title>
        <authorList>
            <consortium name="Lawrence Berkeley National Laboratory"/>
            <person name="Van Ingen-Buijs V.A."/>
            <person name="Van Westerhoven A.C."/>
            <person name="Haridas S."/>
            <person name="Skiadas P."/>
            <person name="Martin F."/>
            <person name="Groenewald J.Z."/>
            <person name="Crous P.W."/>
            <person name="Seidl M.F."/>
        </authorList>
    </citation>
    <scope>NUCLEOTIDE SEQUENCE [LARGE SCALE GENOMIC DNA]</scope>
    <source>
        <strain evidence="2 3">CBS 123374</strain>
    </source>
</reference>
<dbReference type="EMBL" id="JBBWRZ010000006">
    <property type="protein sequence ID" value="KAK8234061.1"/>
    <property type="molecule type" value="Genomic_DNA"/>
</dbReference>
<organism evidence="2 3">
    <name type="scientific">Phyllosticta capitalensis</name>
    <dbReference type="NCBI Taxonomy" id="121624"/>
    <lineage>
        <taxon>Eukaryota</taxon>
        <taxon>Fungi</taxon>
        <taxon>Dikarya</taxon>
        <taxon>Ascomycota</taxon>
        <taxon>Pezizomycotina</taxon>
        <taxon>Dothideomycetes</taxon>
        <taxon>Dothideomycetes incertae sedis</taxon>
        <taxon>Botryosphaeriales</taxon>
        <taxon>Phyllostictaceae</taxon>
        <taxon>Phyllosticta</taxon>
    </lineage>
</organism>